<evidence type="ECO:0000313" key="1">
    <source>
        <dbReference type="EMBL" id="CAK6437203.1"/>
    </source>
</evidence>
<gene>
    <name evidence="1" type="ORF">MPIPNATIZW_LOCUS5509</name>
</gene>
<name>A0ABN9ZGU8_PIPNA</name>
<evidence type="ECO:0000313" key="2">
    <source>
        <dbReference type="Proteomes" id="UP001314169"/>
    </source>
</evidence>
<keyword evidence="2" id="KW-1185">Reference proteome</keyword>
<sequence>MRLPHSSSRLENSKGVWLPPCPLLYWLLIGWGGPHPLLPLVLPLCHPLGAGSSAGDVPINPTIGGRKEGISHSLVLDFTLTLNAFKFLFFLRKKIINIYIYI</sequence>
<dbReference type="EMBL" id="OY882872">
    <property type="protein sequence ID" value="CAK6437203.1"/>
    <property type="molecule type" value="Genomic_DNA"/>
</dbReference>
<dbReference type="Proteomes" id="UP001314169">
    <property type="component" value="Chromosome 15"/>
</dbReference>
<organism evidence="1 2">
    <name type="scientific">Pipistrellus nathusii</name>
    <name type="common">Nathusius' pipistrelle</name>
    <dbReference type="NCBI Taxonomy" id="59473"/>
    <lineage>
        <taxon>Eukaryota</taxon>
        <taxon>Metazoa</taxon>
        <taxon>Chordata</taxon>
        <taxon>Craniata</taxon>
        <taxon>Vertebrata</taxon>
        <taxon>Euteleostomi</taxon>
        <taxon>Mammalia</taxon>
        <taxon>Eutheria</taxon>
        <taxon>Laurasiatheria</taxon>
        <taxon>Chiroptera</taxon>
        <taxon>Yangochiroptera</taxon>
        <taxon>Vespertilionidae</taxon>
        <taxon>Pipistrellus</taxon>
    </lineage>
</organism>
<protein>
    <submittedName>
        <fullName evidence="1">Uncharacterized protein</fullName>
    </submittedName>
</protein>
<proteinExistence type="predicted"/>
<accession>A0ABN9ZGU8</accession>
<reference evidence="1" key="1">
    <citation type="submission" date="2023-12" db="EMBL/GenBank/DDBJ databases">
        <authorList>
            <person name="Brown T."/>
        </authorList>
    </citation>
    <scope>NUCLEOTIDE SEQUENCE</scope>
</reference>